<dbReference type="PANTHER" id="PTHR43179">
    <property type="entry name" value="RHAMNOSYLTRANSFERASE WBBL"/>
    <property type="match status" value="1"/>
</dbReference>
<dbReference type="PANTHER" id="PTHR43179:SF12">
    <property type="entry name" value="GALACTOFURANOSYLTRANSFERASE GLFT2"/>
    <property type="match status" value="1"/>
</dbReference>
<dbReference type="GO" id="GO:0016757">
    <property type="term" value="F:glycosyltransferase activity"/>
    <property type="evidence" value="ECO:0007669"/>
    <property type="project" value="UniProtKB-KW"/>
</dbReference>
<dbReference type="RefSeq" id="WP_103427133.1">
    <property type="nucleotide sequence ID" value="NZ_CP026309.1"/>
</dbReference>
<dbReference type="Proteomes" id="UP000236584">
    <property type="component" value="Chromosome"/>
</dbReference>
<dbReference type="KEGG" id="srub:C2R22_18825"/>
<feature type="region of interest" description="Disordered" evidence="4">
    <location>
        <begin position="250"/>
        <end position="271"/>
    </location>
</feature>
<evidence type="ECO:0000256" key="1">
    <source>
        <dbReference type="ARBA" id="ARBA00006739"/>
    </source>
</evidence>
<dbReference type="Gene3D" id="3.90.550.10">
    <property type="entry name" value="Spore Coat Polysaccharide Biosynthesis Protein SpsA, Chain A"/>
    <property type="match status" value="1"/>
</dbReference>
<gene>
    <name evidence="6" type="ORF">C2R22_18825</name>
</gene>
<dbReference type="InterPro" id="IPR001173">
    <property type="entry name" value="Glyco_trans_2-like"/>
</dbReference>
<dbReference type="GeneID" id="35594191"/>
<dbReference type="InterPro" id="IPR029044">
    <property type="entry name" value="Nucleotide-diphossugar_trans"/>
</dbReference>
<feature type="compositionally biased region" description="Polar residues" evidence="4">
    <location>
        <begin position="261"/>
        <end position="271"/>
    </location>
</feature>
<evidence type="ECO:0000259" key="5">
    <source>
        <dbReference type="Pfam" id="PF00535"/>
    </source>
</evidence>
<sequence length="271" mass="31142">MVELSIIIPTIRPESEIDCLRYLDAQEFDDYEVIIRSDPGASKARNEAIKRANSEKLVFLDDDSMPRPGYLQAVSDALDEHDVVAGRVFQPDDAVITYKQLPWYDQGDEGKYTDLVVGCNMAMRKSVIDAVGGFNETFFHGHEETELGRRISQQFDIWYEPSMVVEHYYAFSVRQYWEKSYRHGKADADWWVVDEVPLSTRLRKCLPWNVLRRQPVETVAMLVLKFGRVRRLTAQLLGLVDIPERRQAHGNASQVRRESSEGISPLSSGRD</sequence>
<proteinExistence type="inferred from homology"/>
<dbReference type="EMBL" id="CP026309">
    <property type="protein sequence ID" value="AUV83444.1"/>
    <property type="molecule type" value="Genomic_DNA"/>
</dbReference>
<comment type="similarity">
    <text evidence="1">Belongs to the glycosyltransferase 2 family.</text>
</comment>
<evidence type="ECO:0000256" key="2">
    <source>
        <dbReference type="ARBA" id="ARBA00022676"/>
    </source>
</evidence>
<reference evidence="6 7" key="1">
    <citation type="submission" date="2018-01" db="EMBL/GenBank/DDBJ databases">
        <title>Complete genome sequence of Salinigranum rubrum GX10T, an extremely halophilic archaeon isolated from a marine solar saltern.</title>
        <authorList>
            <person name="Han S."/>
        </authorList>
    </citation>
    <scope>NUCLEOTIDE SEQUENCE [LARGE SCALE GENOMIC DNA]</scope>
    <source>
        <strain evidence="6 7">GX10</strain>
    </source>
</reference>
<organism evidence="6 7">
    <name type="scientific">Salinigranum rubrum</name>
    <dbReference type="NCBI Taxonomy" id="755307"/>
    <lineage>
        <taxon>Archaea</taxon>
        <taxon>Methanobacteriati</taxon>
        <taxon>Methanobacteriota</taxon>
        <taxon>Stenosarchaea group</taxon>
        <taxon>Halobacteria</taxon>
        <taxon>Halobacteriales</taxon>
        <taxon>Haloferacaceae</taxon>
        <taxon>Salinigranum</taxon>
    </lineage>
</organism>
<keyword evidence="7" id="KW-1185">Reference proteome</keyword>
<accession>A0A2I8VNJ3</accession>
<name>A0A2I8VNJ3_9EURY</name>
<dbReference type="OrthoDB" id="46222at2157"/>
<dbReference type="AlphaFoldDB" id="A0A2I8VNJ3"/>
<evidence type="ECO:0000256" key="4">
    <source>
        <dbReference type="SAM" id="MobiDB-lite"/>
    </source>
</evidence>
<dbReference type="SUPFAM" id="SSF53448">
    <property type="entry name" value="Nucleotide-diphospho-sugar transferases"/>
    <property type="match status" value="1"/>
</dbReference>
<keyword evidence="2" id="KW-0328">Glycosyltransferase</keyword>
<protein>
    <recommendedName>
        <fullName evidence="5">Glycosyltransferase 2-like domain-containing protein</fullName>
    </recommendedName>
</protein>
<dbReference type="Pfam" id="PF00535">
    <property type="entry name" value="Glycos_transf_2"/>
    <property type="match status" value="1"/>
</dbReference>
<evidence type="ECO:0000313" key="7">
    <source>
        <dbReference type="Proteomes" id="UP000236584"/>
    </source>
</evidence>
<keyword evidence="3" id="KW-0808">Transferase</keyword>
<evidence type="ECO:0000313" key="6">
    <source>
        <dbReference type="EMBL" id="AUV83444.1"/>
    </source>
</evidence>
<feature type="domain" description="Glycosyltransferase 2-like" evidence="5">
    <location>
        <begin position="27"/>
        <end position="103"/>
    </location>
</feature>
<evidence type="ECO:0000256" key="3">
    <source>
        <dbReference type="ARBA" id="ARBA00022679"/>
    </source>
</evidence>